<feature type="compositionally biased region" description="Basic and acidic residues" evidence="1">
    <location>
        <begin position="214"/>
        <end position="226"/>
    </location>
</feature>
<dbReference type="PRINTS" id="PR02085">
    <property type="entry name" value="POLR2GRINL1"/>
</dbReference>
<dbReference type="GO" id="GO:0003711">
    <property type="term" value="F:transcription elongation factor activity"/>
    <property type="evidence" value="ECO:0007669"/>
    <property type="project" value="InterPro"/>
</dbReference>
<sequence>MDVGTSYRDLIMSSAWTARQGEVGDLSSKSKDQLLEILSRQEKLLSNKRFLQSLPDKGKKIAGFVEKVHLALAHLEEEERKQASLISVRTEFQAKYQHALAKRSTDKLLQSNLDRIIPSHDRNQTNVNIDAANIQENSGLLGQEECLTSQPEPAETLETASGNAAASLMKDTELVEVFGRVTLDESNNGSYQDTIKALSPSKPFQGNQQQKKPHYIEVLEKTEKSVNMRKPRFKPNQLAVKSESSSPSQASGSTTPLSAEARRQRDRKHLNDITAAQFPPLHHSPAQLLSLEESADLLQEQTRKHLELQAKQAAQKLADGLSFKMESYNPEGGPLRAYREVHDDGAQLSSEED</sequence>
<dbReference type="InterPro" id="IPR051375">
    <property type="entry name" value="Tuftelin_GRINL1A/MYZAP/CCD68"/>
</dbReference>
<reference evidence="2" key="1">
    <citation type="submission" date="2025-08" db="UniProtKB">
        <authorList>
            <consortium name="Ensembl"/>
        </authorList>
    </citation>
    <scope>IDENTIFICATION</scope>
</reference>
<dbReference type="Ensembl" id="ENSCCRT00020035135.1">
    <property type="protein sequence ID" value="ENSCCRP00020032123.1"/>
    <property type="gene ID" value="ENSCCRG00020014531.1"/>
</dbReference>
<protein>
    <submittedName>
        <fullName evidence="2">RNA polymerase II subunit M</fullName>
    </submittedName>
</protein>
<organism evidence="2 3">
    <name type="scientific">Cyprinus carpio</name>
    <name type="common">Common carp</name>
    <dbReference type="NCBI Taxonomy" id="7962"/>
    <lineage>
        <taxon>Eukaryota</taxon>
        <taxon>Metazoa</taxon>
        <taxon>Chordata</taxon>
        <taxon>Craniata</taxon>
        <taxon>Vertebrata</taxon>
        <taxon>Euteleostomi</taxon>
        <taxon>Actinopterygii</taxon>
        <taxon>Neopterygii</taxon>
        <taxon>Teleostei</taxon>
        <taxon>Ostariophysi</taxon>
        <taxon>Cypriniformes</taxon>
        <taxon>Cyprinidae</taxon>
        <taxon>Cyprininae</taxon>
        <taxon>Cyprinus</taxon>
    </lineage>
</organism>
<feature type="region of interest" description="Disordered" evidence="1">
    <location>
        <begin position="324"/>
        <end position="353"/>
    </location>
</feature>
<proteinExistence type="predicted"/>
<dbReference type="GO" id="GO:0005634">
    <property type="term" value="C:nucleus"/>
    <property type="evidence" value="ECO:0007669"/>
    <property type="project" value="InterPro"/>
</dbReference>
<dbReference type="PANTHER" id="PTHR23171:SF4">
    <property type="entry name" value="TUFTELIN"/>
    <property type="match status" value="1"/>
</dbReference>
<dbReference type="AlphaFoldDB" id="A0A8C2HC23"/>
<feature type="region of interest" description="Disordered" evidence="1">
    <location>
        <begin position="186"/>
        <end position="266"/>
    </location>
</feature>
<dbReference type="Pfam" id="PF15328">
    <property type="entry name" value="GCOM2"/>
    <property type="match status" value="1"/>
</dbReference>
<evidence type="ECO:0000313" key="3">
    <source>
        <dbReference type="Proteomes" id="UP000694701"/>
    </source>
</evidence>
<dbReference type="GO" id="GO:0035556">
    <property type="term" value="P:intracellular signal transduction"/>
    <property type="evidence" value="ECO:0007669"/>
    <property type="project" value="TreeGrafter"/>
</dbReference>
<evidence type="ECO:0000256" key="1">
    <source>
        <dbReference type="SAM" id="MobiDB-lite"/>
    </source>
</evidence>
<dbReference type="PANTHER" id="PTHR23171">
    <property type="entry name" value="GDOWN1"/>
    <property type="match status" value="1"/>
</dbReference>
<dbReference type="Proteomes" id="UP000694701">
    <property type="component" value="Unplaced"/>
</dbReference>
<evidence type="ECO:0000313" key="2">
    <source>
        <dbReference type="Ensembl" id="ENSCCRP00020032123.1"/>
    </source>
</evidence>
<name>A0A8C2HC23_CYPCA</name>
<dbReference type="GO" id="GO:0006368">
    <property type="term" value="P:transcription elongation by RNA polymerase II"/>
    <property type="evidence" value="ECO:0007669"/>
    <property type="project" value="InterPro"/>
</dbReference>
<feature type="compositionally biased region" description="Low complexity" evidence="1">
    <location>
        <begin position="242"/>
        <end position="253"/>
    </location>
</feature>
<accession>A0A8C2HC23</accession>
<dbReference type="InterPro" id="IPR026213">
    <property type="entry name" value="GRINL1"/>
</dbReference>